<evidence type="ECO:0000313" key="3">
    <source>
        <dbReference type="Proteomes" id="UP000018936"/>
    </source>
</evidence>
<feature type="non-terminal residue" evidence="2">
    <location>
        <position position="1"/>
    </location>
</feature>
<organism evidence="2 3">
    <name type="scientific">Ophiophagus hannah</name>
    <name type="common">King cobra</name>
    <name type="synonym">Naja hannah</name>
    <dbReference type="NCBI Taxonomy" id="8665"/>
    <lineage>
        <taxon>Eukaryota</taxon>
        <taxon>Metazoa</taxon>
        <taxon>Chordata</taxon>
        <taxon>Craniata</taxon>
        <taxon>Vertebrata</taxon>
        <taxon>Euteleostomi</taxon>
        <taxon>Lepidosauria</taxon>
        <taxon>Squamata</taxon>
        <taxon>Bifurcata</taxon>
        <taxon>Unidentata</taxon>
        <taxon>Episquamata</taxon>
        <taxon>Toxicofera</taxon>
        <taxon>Serpentes</taxon>
        <taxon>Colubroidea</taxon>
        <taxon>Elapidae</taxon>
        <taxon>Elapinae</taxon>
        <taxon>Ophiophagus</taxon>
    </lineage>
</organism>
<feature type="compositionally biased region" description="Basic and acidic residues" evidence="1">
    <location>
        <begin position="91"/>
        <end position="105"/>
    </location>
</feature>
<dbReference type="EMBL" id="AZIM01000757">
    <property type="protein sequence ID" value="ETE69469.1"/>
    <property type="molecule type" value="Genomic_DNA"/>
</dbReference>
<evidence type="ECO:0000256" key="1">
    <source>
        <dbReference type="SAM" id="MobiDB-lite"/>
    </source>
</evidence>
<sequence length="177" mass="20017">MWDSKVKAQKNQGMDNFIVEEDIGNKNQSSSGCVAKLDHLQDEVRLLWGMPPNVVRVSGQSSDHGRGRGPRETEGGIRYQLGRTNGPSRWGQEEGDQKGSQRDRFGFPRINRTHQSTWADIQSLMEILLTPEERRMVRGTMDKALQMQQIRTGHVHCRSQIGSLGPFGCKAVRPWFG</sequence>
<gene>
    <name evidence="2" type="ORF">L345_04727</name>
</gene>
<protein>
    <submittedName>
        <fullName evidence="2">Uncharacterized protein</fullName>
    </submittedName>
</protein>
<dbReference type="InterPro" id="IPR008919">
    <property type="entry name" value="Retrov_capsid_N"/>
</dbReference>
<dbReference type="GO" id="GO:0016032">
    <property type="term" value="P:viral process"/>
    <property type="evidence" value="ECO:0007669"/>
    <property type="project" value="InterPro"/>
</dbReference>
<feature type="compositionally biased region" description="Basic and acidic residues" evidence="1">
    <location>
        <begin position="63"/>
        <end position="75"/>
    </location>
</feature>
<comment type="caution">
    <text evidence="2">The sequence shown here is derived from an EMBL/GenBank/DDBJ whole genome shotgun (WGS) entry which is preliminary data.</text>
</comment>
<reference evidence="2 3" key="1">
    <citation type="journal article" date="2013" name="Proc. Natl. Acad. Sci. U.S.A.">
        <title>The king cobra genome reveals dynamic gene evolution and adaptation in the snake venom system.</title>
        <authorList>
            <person name="Vonk F.J."/>
            <person name="Casewell N.R."/>
            <person name="Henkel C.V."/>
            <person name="Heimberg A.M."/>
            <person name="Jansen H.J."/>
            <person name="McCleary R.J."/>
            <person name="Kerkkamp H.M."/>
            <person name="Vos R.A."/>
            <person name="Guerreiro I."/>
            <person name="Calvete J.J."/>
            <person name="Wuster W."/>
            <person name="Woods A.E."/>
            <person name="Logan J.M."/>
            <person name="Harrison R.A."/>
            <person name="Castoe T.A."/>
            <person name="de Koning A.P."/>
            <person name="Pollock D.D."/>
            <person name="Yandell M."/>
            <person name="Calderon D."/>
            <person name="Renjifo C."/>
            <person name="Currier R.B."/>
            <person name="Salgado D."/>
            <person name="Pla D."/>
            <person name="Sanz L."/>
            <person name="Hyder A.S."/>
            <person name="Ribeiro J.M."/>
            <person name="Arntzen J.W."/>
            <person name="van den Thillart G.E."/>
            <person name="Boetzer M."/>
            <person name="Pirovano W."/>
            <person name="Dirks R.P."/>
            <person name="Spaink H.P."/>
            <person name="Duboule D."/>
            <person name="McGlinn E."/>
            <person name="Kini R.M."/>
            <person name="Richardson M.K."/>
        </authorList>
    </citation>
    <scope>NUCLEOTIDE SEQUENCE</scope>
    <source>
        <tissue evidence="2">Blood</tissue>
    </source>
</reference>
<dbReference type="Gene3D" id="1.10.375.10">
    <property type="entry name" value="Human Immunodeficiency Virus Type 1 Capsid Protein"/>
    <property type="match status" value="1"/>
</dbReference>
<keyword evidence="3" id="KW-1185">Reference proteome</keyword>
<name>V8P4K4_OPHHA</name>
<accession>V8P4K4</accession>
<evidence type="ECO:0000313" key="2">
    <source>
        <dbReference type="EMBL" id="ETE69469.1"/>
    </source>
</evidence>
<dbReference type="AlphaFoldDB" id="V8P4K4"/>
<feature type="region of interest" description="Disordered" evidence="1">
    <location>
        <begin position="55"/>
        <end position="105"/>
    </location>
</feature>
<dbReference type="Proteomes" id="UP000018936">
    <property type="component" value="Unassembled WGS sequence"/>
</dbReference>
<proteinExistence type="predicted"/>
<dbReference type="SUPFAM" id="SSF47943">
    <property type="entry name" value="Retrovirus capsid protein, N-terminal core domain"/>
    <property type="match status" value="1"/>
</dbReference>